<comment type="caution">
    <text evidence="4">The sequence shown here is derived from an EMBL/GenBank/DDBJ whole genome shotgun (WGS) entry which is preliminary data.</text>
</comment>
<feature type="chain" id="PRO_5046397907" evidence="2">
    <location>
        <begin position="30"/>
        <end position="370"/>
    </location>
</feature>
<evidence type="ECO:0000256" key="1">
    <source>
        <dbReference type="ARBA" id="ARBA00022729"/>
    </source>
</evidence>
<evidence type="ECO:0000256" key="2">
    <source>
        <dbReference type="SAM" id="SignalP"/>
    </source>
</evidence>
<dbReference type="Gene3D" id="3.40.50.1820">
    <property type="entry name" value="alpha/beta hydrolase"/>
    <property type="match status" value="1"/>
</dbReference>
<dbReference type="PANTHER" id="PTHR43037:SF1">
    <property type="entry name" value="BLL1128 PROTEIN"/>
    <property type="match status" value="1"/>
</dbReference>
<proteinExistence type="predicted"/>
<organism evidence="4 5">
    <name type="scientific">Metabacillus herbersteinensis</name>
    <dbReference type="NCBI Taxonomy" id="283816"/>
    <lineage>
        <taxon>Bacteria</taxon>
        <taxon>Bacillati</taxon>
        <taxon>Bacillota</taxon>
        <taxon>Bacilli</taxon>
        <taxon>Bacillales</taxon>
        <taxon>Bacillaceae</taxon>
        <taxon>Metabacillus</taxon>
    </lineage>
</organism>
<name>A0ABV6GDV8_9BACI</name>
<keyword evidence="5" id="KW-1185">Reference proteome</keyword>
<sequence length="370" mass="41023">MIKGRSKFLRSSFFITVLLVSMFHLSAFAGNDKKAGNVSPPTSSHPTGQYYKDQELTLHTSTPGTKIYYTTDGSTPSKESNLYSGTITIKEDITIKAMAVRGNVNSNALEVSNDKTHSKVVTFTYDFVTRQEIADQFLSFTYNSMPYRLYVPKDYDPNVSYPLVLFLHGGGERGLDNQKQLLANDGAVIWATPENQAEHPAFVLAPQARNVHDGGFGVTRNSNNVIDLSNVFEFSKDLGTAHEILNNVVKQYNIDKKRLYSTGLSQGGFGTFNLNIAYPDLFAAMIPIAGGGDPSTVHVLKDKPLWAFHGEDDAVISVDFSRNAITAIKAAGGNPIYTEYPIEMGYNHASWVPAYENKDMIEWMFQQVNR</sequence>
<reference evidence="4 5" key="1">
    <citation type="submission" date="2024-09" db="EMBL/GenBank/DDBJ databases">
        <authorList>
            <person name="Sun Q."/>
            <person name="Mori K."/>
        </authorList>
    </citation>
    <scope>NUCLEOTIDE SEQUENCE [LARGE SCALE GENOMIC DNA]</scope>
    <source>
        <strain evidence="4 5">CCM 7228</strain>
    </source>
</reference>
<dbReference type="PANTHER" id="PTHR43037">
    <property type="entry name" value="UNNAMED PRODUCT-RELATED"/>
    <property type="match status" value="1"/>
</dbReference>
<dbReference type="EMBL" id="JBHLVO010000006">
    <property type="protein sequence ID" value="MFC0271754.1"/>
    <property type="molecule type" value="Genomic_DNA"/>
</dbReference>
<gene>
    <name evidence="4" type="ORF">ACFFIX_09835</name>
</gene>
<evidence type="ECO:0000313" key="4">
    <source>
        <dbReference type="EMBL" id="MFC0271754.1"/>
    </source>
</evidence>
<dbReference type="InterPro" id="IPR050955">
    <property type="entry name" value="Plant_Biomass_Hydrol_Est"/>
</dbReference>
<dbReference type="SUPFAM" id="SSF53474">
    <property type="entry name" value="alpha/beta-Hydrolases"/>
    <property type="match status" value="1"/>
</dbReference>
<feature type="domain" description="GH29D-like beta-sandwich" evidence="3">
    <location>
        <begin position="46"/>
        <end position="107"/>
    </location>
</feature>
<accession>A0ABV6GDV8</accession>
<dbReference type="InterPro" id="IPR000801">
    <property type="entry name" value="Esterase-like"/>
</dbReference>
<evidence type="ECO:0000259" key="3">
    <source>
        <dbReference type="Pfam" id="PF13290"/>
    </source>
</evidence>
<dbReference type="InterPro" id="IPR059177">
    <property type="entry name" value="GH29D-like_dom"/>
</dbReference>
<evidence type="ECO:0000313" key="5">
    <source>
        <dbReference type="Proteomes" id="UP001589854"/>
    </source>
</evidence>
<dbReference type="Pfam" id="PF13290">
    <property type="entry name" value="CHB_HEX_C_1"/>
    <property type="match status" value="1"/>
</dbReference>
<dbReference type="InterPro" id="IPR029058">
    <property type="entry name" value="AB_hydrolase_fold"/>
</dbReference>
<dbReference type="Proteomes" id="UP001589854">
    <property type="component" value="Unassembled WGS sequence"/>
</dbReference>
<dbReference type="Pfam" id="PF00756">
    <property type="entry name" value="Esterase"/>
    <property type="match status" value="1"/>
</dbReference>
<dbReference type="RefSeq" id="WP_378933243.1">
    <property type="nucleotide sequence ID" value="NZ_JBHLVO010000006.1"/>
</dbReference>
<protein>
    <submittedName>
        <fullName evidence="4">Chitobiase/beta-hexosaminidase C-terminal domain-containing protein</fullName>
    </submittedName>
</protein>
<feature type="signal peptide" evidence="2">
    <location>
        <begin position="1"/>
        <end position="29"/>
    </location>
</feature>
<keyword evidence="1 2" id="KW-0732">Signal</keyword>